<proteinExistence type="predicted"/>
<feature type="transmembrane region" description="Helical" evidence="2">
    <location>
        <begin position="64"/>
        <end position="88"/>
    </location>
</feature>
<dbReference type="OrthoDB" id="4499526at2759"/>
<reference evidence="3 4" key="1">
    <citation type="submission" date="2015-02" db="EMBL/GenBank/DDBJ databases">
        <title>Draft genome sequence of Aspergillus parasiticus SU-1.</title>
        <authorList>
            <person name="Yu J."/>
            <person name="Fedorova N."/>
            <person name="Yin Y."/>
            <person name="Losada L."/>
            <person name="Zafar N."/>
            <person name="Taujale R."/>
            <person name="Ehrlich K.C."/>
            <person name="Bhatnagar D."/>
            <person name="Cleveland T.E."/>
            <person name="Bennett J.W."/>
            <person name="Nierman W.C."/>
        </authorList>
    </citation>
    <scope>NUCLEOTIDE SEQUENCE [LARGE SCALE GENOMIC DNA]</scope>
    <source>
        <strain evidence="4">ATCC 56775 / NRRL 5862 / SRRC 143 / SU-1</strain>
    </source>
</reference>
<feature type="region of interest" description="Disordered" evidence="1">
    <location>
        <begin position="297"/>
        <end position="322"/>
    </location>
</feature>
<evidence type="ECO:0000313" key="3">
    <source>
        <dbReference type="EMBL" id="KJK60499.1"/>
    </source>
</evidence>
<evidence type="ECO:0000313" key="4">
    <source>
        <dbReference type="Proteomes" id="UP000033540"/>
    </source>
</evidence>
<feature type="compositionally biased region" description="Polar residues" evidence="1">
    <location>
        <begin position="297"/>
        <end position="313"/>
    </location>
</feature>
<name>A0A0F0HYC0_ASPPU</name>
<dbReference type="InterPro" id="IPR051236">
    <property type="entry name" value="HAT_RTT109-like"/>
</dbReference>
<sequence>MAAMKESDLPNSTPSLGDKEYDSYSWELLEDHPLRSHPTECIPGLSSYVAKYLAILKRRWTERIFPLVCLFLMFLIVIQFLAALPYGLTYIVFRSGIEEQKGFVQWPTEFSREPSTCILYNPQAHDAIQYAIDAGCSGVKVDLQAQEGELLVDGLLSDREAPGTLGSLYLNSLLRKLDARNSAVVSPASTDETSPIGLFDEDPARPFTLFLKLHTPVQAVWPHIVSQLMPLKQKGYLSYRNGTRVVPRPVTIVLTSPEGLDFGDVVGTNHDSILDSIMFDTSLEQLVKEDYGPTLRVTQSSRGVGGSNSAQTEADTESLKQHHESSYQLLTATANFTQLIGFPHRGGRFSPQQIERVRAQVRAAHRRGLLARYEGTSDYPPPVRRIIWRILVREGADIIEIDGRRCEIPWWRRFFVTGSMECRGRKGDTGNE</sequence>
<dbReference type="Proteomes" id="UP000033540">
    <property type="component" value="Unassembled WGS sequence"/>
</dbReference>
<comment type="caution">
    <text evidence="3">The sequence shown here is derived from an EMBL/GenBank/DDBJ whole genome shotgun (WGS) entry which is preliminary data.</text>
</comment>
<evidence type="ECO:0000256" key="2">
    <source>
        <dbReference type="SAM" id="Phobius"/>
    </source>
</evidence>
<keyword evidence="2" id="KW-1133">Transmembrane helix</keyword>
<dbReference type="AlphaFoldDB" id="A0A0F0HYC0"/>
<dbReference type="PANTHER" id="PTHR31571:SF5">
    <property type="entry name" value="ALTERED INHERITANCE OF MITOCHONDRIA PROTEIN 6"/>
    <property type="match status" value="1"/>
</dbReference>
<protein>
    <recommendedName>
        <fullName evidence="5">PLC-like phosphodiesterase</fullName>
    </recommendedName>
</protein>
<gene>
    <name evidence="3" type="ORF">P875_00053318</name>
</gene>
<evidence type="ECO:0008006" key="5">
    <source>
        <dbReference type="Google" id="ProtNLM"/>
    </source>
</evidence>
<accession>A0A0F0HYC0</accession>
<dbReference type="PANTHER" id="PTHR31571">
    <property type="entry name" value="ALTERED INHERITANCE OF MITOCHONDRIA PROTEIN 6"/>
    <property type="match status" value="1"/>
</dbReference>
<keyword evidence="2" id="KW-0812">Transmembrane</keyword>
<evidence type="ECO:0000256" key="1">
    <source>
        <dbReference type="SAM" id="MobiDB-lite"/>
    </source>
</evidence>
<dbReference type="EMBL" id="JZEE01000739">
    <property type="protein sequence ID" value="KJK60499.1"/>
    <property type="molecule type" value="Genomic_DNA"/>
</dbReference>
<keyword evidence="2" id="KW-0472">Membrane</keyword>
<dbReference type="STRING" id="1403190.A0A0F0HYC0"/>
<organism evidence="3 4">
    <name type="scientific">Aspergillus parasiticus (strain ATCC 56775 / NRRL 5862 / SRRC 143 / SU-1)</name>
    <dbReference type="NCBI Taxonomy" id="1403190"/>
    <lineage>
        <taxon>Eukaryota</taxon>
        <taxon>Fungi</taxon>
        <taxon>Dikarya</taxon>
        <taxon>Ascomycota</taxon>
        <taxon>Pezizomycotina</taxon>
        <taxon>Eurotiomycetes</taxon>
        <taxon>Eurotiomycetidae</taxon>
        <taxon>Eurotiales</taxon>
        <taxon>Aspergillaceae</taxon>
        <taxon>Aspergillus</taxon>
        <taxon>Aspergillus subgen. Circumdati</taxon>
    </lineage>
</organism>